<evidence type="ECO:0000256" key="2">
    <source>
        <dbReference type="ARBA" id="ARBA00004496"/>
    </source>
</evidence>
<dbReference type="CDD" id="cd19496">
    <property type="entry name" value="Elp5"/>
    <property type="match status" value="1"/>
</dbReference>
<protein>
    <recommendedName>
        <fullName evidence="5">Elongator complex protein 5</fullName>
    </recommendedName>
</protein>
<dbReference type="UniPathway" id="UPA00988"/>
<keyword evidence="7" id="KW-0819">tRNA processing</keyword>
<evidence type="ECO:0000256" key="4">
    <source>
        <dbReference type="ARBA" id="ARBA00009567"/>
    </source>
</evidence>
<dbReference type="EMBL" id="JAEPRA010000004">
    <property type="protein sequence ID" value="KAG2186693.1"/>
    <property type="molecule type" value="Genomic_DNA"/>
</dbReference>
<comment type="similarity">
    <text evidence="4">Belongs to the ELP5 family.</text>
</comment>
<dbReference type="GO" id="GO:0002098">
    <property type="term" value="P:tRNA wobble uridine modification"/>
    <property type="evidence" value="ECO:0007669"/>
    <property type="project" value="InterPro"/>
</dbReference>
<evidence type="ECO:0000256" key="6">
    <source>
        <dbReference type="ARBA" id="ARBA00022490"/>
    </source>
</evidence>
<evidence type="ECO:0000256" key="7">
    <source>
        <dbReference type="ARBA" id="ARBA00022694"/>
    </source>
</evidence>
<proteinExistence type="inferred from homology"/>
<comment type="pathway">
    <text evidence="3">tRNA modification; 5-methoxycarbonylmethyl-2-thiouridine-tRNA biosynthesis.</text>
</comment>
<gene>
    <name evidence="10" type="ORF">INT44_002919</name>
</gene>
<dbReference type="AlphaFoldDB" id="A0A8H7Q6C3"/>
<keyword evidence="8" id="KW-0539">Nucleus</keyword>
<dbReference type="Pfam" id="PF10483">
    <property type="entry name" value="Elong_Iki1"/>
    <property type="match status" value="1"/>
</dbReference>
<feature type="compositionally biased region" description="Acidic residues" evidence="9">
    <location>
        <begin position="344"/>
        <end position="360"/>
    </location>
</feature>
<dbReference type="GO" id="GO:0000049">
    <property type="term" value="F:tRNA binding"/>
    <property type="evidence" value="ECO:0007669"/>
    <property type="project" value="TreeGrafter"/>
</dbReference>
<dbReference type="OrthoDB" id="166907at2759"/>
<evidence type="ECO:0000256" key="9">
    <source>
        <dbReference type="SAM" id="MobiDB-lite"/>
    </source>
</evidence>
<name>A0A8H7Q6C3_9FUNG</name>
<accession>A0A8H7Q6C3</accession>
<dbReference type="GO" id="GO:0033588">
    <property type="term" value="C:elongator holoenzyme complex"/>
    <property type="evidence" value="ECO:0007669"/>
    <property type="project" value="InterPro"/>
</dbReference>
<dbReference type="InterPro" id="IPR019519">
    <property type="entry name" value="Elp5"/>
</dbReference>
<comment type="subcellular location">
    <subcellularLocation>
        <location evidence="2">Cytoplasm</location>
    </subcellularLocation>
    <subcellularLocation>
        <location evidence="1">Nucleus</location>
    </subcellularLocation>
</comment>
<evidence type="ECO:0000256" key="3">
    <source>
        <dbReference type="ARBA" id="ARBA00005043"/>
    </source>
</evidence>
<dbReference type="Proteomes" id="UP000612746">
    <property type="component" value="Unassembled WGS sequence"/>
</dbReference>
<evidence type="ECO:0000256" key="1">
    <source>
        <dbReference type="ARBA" id="ARBA00004123"/>
    </source>
</evidence>
<feature type="region of interest" description="Disordered" evidence="9">
    <location>
        <begin position="314"/>
        <end position="360"/>
    </location>
</feature>
<evidence type="ECO:0000313" key="11">
    <source>
        <dbReference type="Proteomes" id="UP000612746"/>
    </source>
</evidence>
<dbReference type="Gene3D" id="3.40.50.300">
    <property type="entry name" value="P-loop containing nucleotide triphosphate hydrolases"/>
    <property type="match status" value="1"/>
</dbReference>
<feature type="compositionally biased region" description="Acidic residues" evidence="9">
    <location>
        <begin position="268"/>
        <end position="278"/>
    </location>
</feature>
<keyword evidence="11" id="KW-1185">Reference proteome</keyword>
<dbReference type="PANTHER" id="PTHR15641:SF1">
    <property type="entry name" value="ELONGATOR COMPLEX PROTEIN 5"/>
    <property type="match status" value="1"/>
</dbReference>
<dbReference type="InterPro" id="IPR027417">
    <property type="entry name" value="P-loop_NTPase"/>
</dbReference>
<dbReference type="GO" id="GO:0005829">
    <property type="term" value="C:cytosol"/>
    <property type="evidence" value="ECO:0007669"/>
    <property type="project" value="TreeGrafter"/>
</dbReference>
<sequence length="360" mass="39554">MAQTSGLALERLLEDKDSARSILIIDSVQQSGNPLLLNFAGRAAQDQPLVVLCTETSPKSILKSISNHQNANITFYDAYSNPNGWNSTVPTDQLLDGKHKCHTVSQLSDLKPLVKALVEQTQAHKRCTVIIDSLAPLLFAAYDHCYQLVRSLASLATDDRRVIVMHHADISYARATAMHAPSLVESLQRLCSVTIQVEAPPQTDTSNMEHLTGFKAVDQFSYMNTNSNNTTAVAKIMWKRKSGKVLHEINAFRCDGHGISVMTAAAQETEEDLDEDLQESAGPDPTANLSFNLTLTDEQRRAKEKVVLPYLKAQNRGTVEIESSEPTTASPPPPSSGSIYYEPDAADDFDDEDPDEDLDI</sequence>
<reference evidence="10" key="1">
    <citation type="submission" date="2020-12" db="EMBL/GenBank/DDBJ databases">
        <title>Metabolic potential, ecology and presence of endohyphal bacteria is reflected in genomic diversity of Mucoromycotina.</title>
        <authorList>
            <person name="Muszewska A."/>
            <person name="Okrasinska A."/>
            <person name="Steczkiewicz K."/>
            <person name="Drgas O."/>
            <person name="Orlowska M."/>
            <person name="Perlinska-Lenart U."/>
            <person name="Aleksandrzak-Piekarczyk T."/>
            <person name="Szatraj K."/>
            <person name="Zielenkiewicz U."/>
            <person name="Pilsyk S."/>
            <person name="Malc E."/>
            <person name="Mieczkowski P."/>
            <person name="Kruszewska J.S."/>
            <person name="Biernat P."/>
            <person name="Pawlowska J."/>
        </authorList>
    </citation>
    <scope>NUCLEOTIDE SEQUENCE</scope>
    <source>
        <strain evidence="10">WA0000051536</strain>
    </source>
</reference>
<dbReference type="GO" id="GO:0005634">
    <property type="term" value="C:nucleus"/>
    <property type="evidence" value="ECO:0007669"/>
    <property type="project" value="UniProtKB-SubCell"/>
</dbReference>
<keyword evidence="6" id="KW-0963">Cytoplasm</keyword>
<dbReference type="PANTHER" id="PTHR15641">
    <property type="entry name" value="ELONGATOR COMPLEX PROTEIN 5"/>
    <property type="match status" value="1"/>
</dbReference>
<feature type="region of interest" description="Disordered" evidence="9">
    <location>
        <begin position="268"/>
        <end position="290"/>
    </location>
</feature>
<evidence type="ECO:0000313" key="10">
    <source>
        <dbReference type="EMBL" id="KAG2186693.1"/>
    </source>
</evidence>
<evidence type="ECO:0000256" key="8">
    <source>
        <dbReference type="ARBA" id="ARBA00023242"/>
    </source>
</evidence>
<evidence type="ECO:0000256" key="5">
    <source>
        <dbReference type="ARBA" id="ARBA00020264"/>
    </source>
</evidence>
<comment type="caution">
    <text evidence="10">The sequence shown here is derived from an EMBL/GenBank/DDBJ whole genome shotgun (WGS) entry which is preliminary data.</text>
</comment>
<organism evidence="10 11">
    <name type="scientific">Umbelopsis vinacea</name>
    <dbReference type="NCBI Taxonomy" id="44442"/>
    <lineage>
        <taxon>Eukaryota</taxon>
        <taxon>Fungi</taxon>
        <taxon>Fungi incertae sedis</taxon>
        <taxon>Mucoromycota</taxon>
        <taxon>Mucoromycotina</taxon>
        <taxon>Umbelopsidomycetes</taxon>
        <taxon>Umbelopsidales</taxon>
        <taxon>Umbelopsidaceae</taxon>
        <taxon>Umbelopsis</taxon>
    </lineage>
</organism>